<proteinExistence type="predicted"/>
<organism evidence="2 3">
    <name type="scientific">Penicillium steckii</name>
    <dbReference type="NCBI Taxonomy" id="303698"/>
    <lineage>
        <taxon>Eukaryota</taxon>
        <taxon>Fungi</taxon>
        <taxon>Dikarya</taxon>
        <taxon>Ascomycota</taxon>
        <taxon>Pezizomycotina</taxon>
        <taxon>Eurotiomycetes</taxon>
        <taxon>Eurotiomycetidae</taxon>
        <taxon>Eurotiales</taxon>
        <taxon>Aspergillaceae</taxon>
        <taxon>Penicillium</taxon>
    </lineage>
</organism>
<evidence type="ECO:0000259" key="1">
    <source>
        <dbReference type="Pfam" id="PF13577"/>
    </source>
</evidence>
<dbReference type="Pfam" id="PF13577">
    <property type="entry name" value="SnoaL_4"/>
    <property type="match status" value="1"/>
</dbReference>
<dbReference type="InterPro" id="IPR037401">
    <property type="entry name" value="SnoaL-like"/>
</dbReference>
<comment type="caution">
    <text evidence="2">The sequence shown here is derived from an EMBL/GenBank/DDBJ whole genome shotgun (WGS) entry which is preliminary data.</text>
</comment>
<dbReference type="OrthoDB" id="3912254at2759"/>
<name>A0A1V6SN09_9EURO</name>
<gene>
    <name evidence="2" type="ORF">PENSTE_c031G03293</name>
</gene>
<evidence type="ECO:0000313" key="2">
    <source>
        <dbReference type="EMBL" id="OQE14953.1"/>
    </source>
</evidence>
<protein>
    <recommendedName>
        <fullName evidence="1">SnoaL-like domain-containing protein</fullName>
    </recommendedName>
</protein>
<feature type="domain" description="SnoaL-like" evidence="1">
    <location>
        <begin position="66"/>
        <end position="116"/>
    </location>
</feature>
<evidence type="ECO:0000313" key="3">
    <source>
        <dbReference type="Proteomes" id="UP000191285"/>
    </source>
</evidence>
<dbReference type="EMBL" id="MLKD01000031">
    <property type="protein sequence ID" value="OQE14953.1"/>
    <property type="molecule type" value="Genomic_DNA"/>
</dbReference>
<accession>A0A1V6SN09</accession>
<dbReference type="AlphaFoldDB" id="A0A1V6SN09"/>
<dbReference type="STRING" id="303698.A0A1V6SN09"/>
<dbReference type="InterPro" id="IPR032710">
    <property type="entry name" value="NTF2-like_dom_sf"/>
</dbReference>
<dbReference type="SUPFAM" id="SSF54427">
    <property type="entry name" value="NTF2-like"/>
    <property type="match status" value="1"/>
</dbReference>
<reference evidence="3" key="1">
    <citation type="journal article" date="2017" name="Nat. Microbiol.">
        <title>Global analysis of biosynthetic gene clusters reveals vast potential of secondary metabolite production in Penicillium species.</title>
        <authorList>
            <person name="Nielsen J.C."/>
            <person name="Grijseels S."/>
            <person name="Prigent S."/>
            <person name="Ji B."/>
            <person name="Dainat J."/>
            <person name="Nielsen K.F."/>
            <person name="Frisvad J.C."/>
            <person name="Workman M."/>
            <person name="Nielsen J."/>
        </authorList>
    </citation>
    <scope>NUCLEOTIDE SEQUENCE [LARGE SCALE GENOMIC DNA]</scope>
    <source>
        <strain evidence="3">IBT 24891</strain>
    </source>
</reference>
<keyword evidence="3" id="KW-1185">Reference proteome</keyword>
<sequence>MNTDTDINSTIKGIQNRLKLLEDKQALYELLDEYCKAPDRRDFEGHANTYAAPMDNNNMAHGGPFKIDGDTATGSSYLIMVIIRDGQKRTDTLWQGGPYEWTFVRTESGWHIQTMKLQATWMNRDDPLGVFSTAMKG</sequence>
<dbReference type="Proteomes" id="UP000191285">
    <property type="component" value="Unassembled WGS sequence"/>
</dbReference>
<dbReference type="Gene3D" id="3.10.450.50">
    <property type="match status" value="2"/>
</dbReference>